<evidence type="ECO:0000313" key="7">
    <source>
        <dbReference type="Proteomes" id="UP000289437"/>
    </source>
</evidence>
<reference evidence="7" key="2">
    <citation type="submission" date="2019-02" db="EMBL/GenBank/DDBJ databases">
        <title>Granulicella sibirica sp. nov., a psychrotolerant acidobacterium isolated from an organic soil layer in forested tundra, West Siberia.</title>
        <authorList>
            <person name="Oshkin I.Y."/>
            <person name="Kulichevskaya I.S."/>
            <person name="Rijpstra W.I.C."/>
            <person name="Sinninghe Damste J.S."/>
            <person name="Rakitin A.L."/>
            <person name="Ravin N.V."/>
            <person name="Dedysh S.N."/>
        </authorList>
    </citation>
    <scope>NUCLEOTIDE SEQUENCE [LARGE SCALE GENOMIC DNA]</scope>
    <source>
        <strain evidence="7">AF10</strain>
    </source>
</reference>
<dbReference type="GO" id="GO:0046983">
    <property type="term" value="F:protein dimerization activity"/>
    <property type="evidence" value="ECO:0007669"/>
    <property type="project" value="InterPro"/>
</dbReference>
<comment type="caution">
    <text evidence="6">The sequence shown here is derived from an EMBL/GenBank/DDBJ whole genome shotgun (WGS) entry which is preliminary data.</text>
</comment>
<dbReference type="SUPFAM" id="SSF55874">
    <property type="entry name" value="ATPase domain of HSP90 chaperone/DNA topoisomerase II/histidine kinase"/>
    <property type="match status" value="1"/>
</dbReference>
<feature type="domain" description="Histidine kinase/HSP90-like ATPase" evidence="5">
    <location>
        <begin position="873"/>
        <end position="969"/>
    </location>
</feature>
<gene>
    <name evidence="6" type="ORF">GRAN_1420</name>
</gene>
<dbReference type="InterPro" id="IPR011712">
    <property type="entry name" value="Sig_transdc_His_kin_sub3_dim/P"/>
</dbReference>
<dbReference type="PANTHER" id="PTHR24421">
    <property type="entry name" value="NITRATE/NITRITE SENSOR PROTEIN NARX-RELATED"/>
    <property type="match status" value="1"/>
</dbReference>
<dbReference type="Gene3D" id="2.60.40.10">
    <property type="entry name" value="Immunoglobulins"/>
    <property type="match status" value="1"/>
</dbReference>
<dbReference type="InterPro" id="IPR015943">
    <property type="entry name" value="WD40/YVTN_repeat-like_dom_sf"/>
</dbReference>
<evidence type="ECO:0000256" key="1">
    <source>
        <dbReference type="ARBA" id="ARBA00022679"/>
    </source>
</evidence>
<evidence type="ECO:0000313" key="6">
    <source>
        <dbReference type="EMBL" id="RXH58110.1"/>
    </source>
</evidence>
<dbReference type="Gene3D" id="1.20.5.1930">
    <property type="match status" value="1"/>
</dbReference>
<dbReference type="CDD" id="cd16917">
    <property type="entry name" value="HATPase_UhpB-NarQ-NarX-like"/>
    <property type="match status" value="1"/>
</dbReference>
<evidence type="ECO:0000256" key="3">
    <source>
        <dbReference type="ARBA" id="ARBA00023012"/>
    </source>
</evidence>
<accession>A0A4Q0T654</accession>
<dbReference type="InterPro" id="IPR050482">
    <property type="entry name" value="Sensor_HK_TwoCompSys"/>
</dbReference>
<dbReference type="InterPro" id="IPR011110">
    <property type="entry name" value="Reg_prop"/>
</dbReference>
<dbReference type="EMBL" id="RDSM01000001">
    <property type="protein sequence ID" value="RXH58110.1"/>
    <property type="molecule type" value="Genomic_DNA"/>
</dbReference>
<keyword evidence="4" id="KW-0472">Membrane</keyword>
<sequence length="1000" mass="111203">MAQGLRPASALDGKRSLAQYVHNVWGVDNGYIGGDVYAIAKSSDGFLWLGTEHGLVRFDGFEFTLIQAPLADQRPIGAVRGMVEDRDGTLWIRLDGPRLLRYRDGIFEDAAIKLSFFDPVLTAMAPDHAGNMFLWGIQKKLLRFRGNRFQPLLNEAPDFLMISIVESTTGSIWLGTRDSGLYRVDVGVPIQVVPETGIHSVNALAPSEHGGVWIGSETGLHLWENGALVPLELPGPLRHAQVLALVRDRYRNLWVGTDNGMYRLDSERKVVTGFYRHPDDPRILSIYEDDEGGLWFAGSHSIERFRDGMFTAITKRETELNEVDGPVFADDANRTWFAPATGGLFCLEGSSVKRIPVDGLGRDVIYSIDGSKDELWLGRQHGGLTELMRRNGHWVSRTFTQRDGLAQDSVYTVTRAHDGSVWAGTVSNGVSVLRDGRFKTYAMNNEPQSKVIFSSLEAADKKMWFTSSGGLMSFDGDHWVTYPAVAVVPRLDLLTVFEDSGHVLWVGTSRGLARFEGGQIEVMHNLPQALSEEILNIAQDSMGFLWVVTGQHVLQIDRTKLMSGNLQKEDVVSYGGDDGLIETQGVRRNRSLVSDPSGRIWFSSLHSLAVADVSGAAGYPQPVRVRIESATAEGISPESKQSMILPPNTQNITFRYGGTNLAMPERTRFRYRLDGLDQSWSIGASSRQVVFTPLSPGSHTFRIMASSALGVWNGPESDIVFQVQPALWQTWYFRTLGVILGGALGVALYRFRLMQVTSQLNRRFQDRLAERTRIAQDLHDTLLQDVISASMQLDVAQDYVPEDSAAKPQVRRVLHLMRQATAEGRAALRGLRTIDSSASLEEAFKKLADELSHTTTSTYEITSRGTPRDLKPAVRDEVCRIGREAYINAVSHAKASKINITVEYGSGSFHFMVTDNGCGIDSEILKRGRDGHWGLAGMKERAREIGCAVKIRSHTPGGTEVELSIPAAIAYVPQNSERFYSPWQMLRRYSRQENERKRPR</sequence>
<protein>
    <submittedName>
        <fullName evidence="6">Putative two-component system sensor kinase</fullName>
    </submittedName>
</protein>
<dbReference type="SMART" id="SM00387">
    <property type="entry name" value="HATPase_c"/>
    <property type="match status" value="1"/>
</dbReference>
<evidence type="ECO:0000256" key="2">
    <source>
        <dbReference type="ARBA" id="ARBA00022777"/>
    </source>
</evidence>
<dbReference type="InterPro" id="IPR036890">
    <property type="entry name" value="HATPase_C_sf"/>
</dbReference>
<dbReference type="AlphaFoldDB" id="A0A4Q0T654"/>
<dbReference type="Gene3D" id="3.30.565.10">
    <property type="entry name" value="Histidine kinase-like ATPase, C-terminal domain"/>
    <property type="match status" value="1"/>
</dbReference>
<keyword evidence="1" id="KW-0808">Transferase</keyword>
<dbReference type="Pfam" id="PF02518">
    <property type="entry name" value="HATPase_c"/>
    <property type="match status" value="1"/>
</dbReference>
<keyword evidence="4" id="KW-1133">Transmembrane helix</keyword>
<keyword evidence="3" id="KW-0902">Two-component regulatory system</keyword>
<dbReference type="Pfam" id="PF07730">
    <property type="entry name" value="HisKA_3"/>
    <property type="match status" value="1"/>
</dbReference>
<reference evidence="6 7" key="1">
    <citation type="submission" date="2018-11" db="EMBL/GenBank/DDBJ databases">
        <authorList>
            <person name="Mardanov A.V."/>
            <person name="Ravin N.V."/>
            <person name="Dedysh S.N."/>
        </authorList>
    </citation>
    <scope>NUCLEOTIDE SEQUENCE [LARGE SCALE GENOMIC DNA]</scope>
    <source>
        <strain evidence="6 7">AF10</strain>
    </source>
</reference>
<dbReference type="InterPro" id="IPR013783">
    <property type="entry name" value="Ig-like_fold"/>
</dbReference>
<dbReference type="GO" id="GO:0000155">
    <property type="term" value="F:phosphorelay sensor kinase activity"/>
    <property type="evidence" value="ECO:0007669"/>
    <property type="project" value="InterPro"/>
</dbReference>
<evidence type="ECO:0000256" key="4">
    <source>
        <dbReference type="SAM" id="Phobius"/>
    </source>
</evidence>
<dbReference type="SUPFAM" id="SSF63829">
    <property type="entry name" value="Calcium-dependent phosphotriesterase"/>
    <property type="match status" value="2"/>
</dbReference>
<dbReference type="PANTHER" id="PTHR24421:SF62">
    <property type="entry name" value="SENSORY TRANSDUCTION HISTIDINE KINASE"/>
    <property type="match status" value="1"/>
</dbReference>
<dbReference type="InterPro" id="IPR003594">
    <property type="entry name" value="HATPase_dom"/>
</dbReference>
<name>A0A4Q0T654_9BACT</name>
<dbReference type="InterPro" id="IPR011123">
    <property type="entry name" value="Y_Y_Y"/>
</dbReference>
<dbReference type="Gene3D" id="2.130.10.10">
    <property type="entry name" value="YVTN repeat-like/Quinoprotein amine dehydrogenase"/>
    <property type="match status" value="2"/>
</dbReference>
<dbReference type="Pfam" id="PF07495">
    <property type="entry name" value="Y_Y_Y"/>
    <property type="match status" value="1"/>
</dbReference>
<keyword evidence="7" id="KW-1185">Reference proteome</keyword>
<keyword evidence="4" id="KW-0812">Transmembrane</keyword>
<organism evidence="6 7">
    <name type="scientific">Granulicella sibirica</name>
    <dbReference type="NCBI Taxonomy" id="2479048"/>
    <lineage>
        <taxon>Bacteria</taxon>
        <taxon>Pseudomonadati</taxon>
        <taxon>Acidobacteriota</taxon>
        <taxon>Terriglobia</taxon>
        <taxon>Terriglobales</taxon>
        <taxon>Acidobacteriaceae</taxon>
        <taxon>Granulicella</taxon>
    </lineage>
</organism>
<keyword evidence="2 6" id="KW-0418">Kinase</keyword>
<feature type="transmembrane region" description="Helical" evidence="4">
    <location>
        <begin position="731"/>
        <end position="751"/>
    </location>
</feature>
<proteinExistence type="predicted"/>
<dbReference type="Proteomes" id="UP000289437">
    <property type="component" value="Unassembled WGS sequence"/>
</dbReference>
<evidence type="ECO:0000259" key="5">
    <source>
        <dbReference type="SMART" id="SM00387"/>
    </source>
</evidence>
<dbReference type="Pfam" id="PF07494">
    <property type="entry name" value="Reg_prop"/>
    <property type="match status" value="1"/>
</dbReference>
<dbReference type="GO" id="GO:0016020">
    <property type="term" value="C:membrane"/>
    <property type="evidence" value="ECO:0007669"/>
    <property type="project" value="InterPro"/>
</dbReference>